<evidence type="ECO:0000313" key="2">
    <source>
        <dbReference type="Proteomes" id="UP000249891"/>
    </source>
</evidence>
<sequence length="29" mass="3593">MRTKIQYFSNMQKKYMSFGKLADYVLYHT</sequence>
<protein>
    <submittedName>
        <fullName evidence="1">Uncharacterized protein</fullName>
    </submittedName>
</protein>
<gene>
    <name evidence="1" type="ORF">NCTC11546_01964</name>
</gene>
<dbReference type="EMBL" id="UARG01000017">
    <property type="protein sequence ID" value="SQA78723.1"/>
    <property type="molecule type" value="Genomic_DNA"/>
</dbReference>
<name>A0A2X2RQ29_CAPOC</name>
<evidence type="ECO:0000313" key="1">
    <source>
        <dbReference type="EMBL" id="SQA78723.1"/>
    </source>
</evidence>
<reference evidence="1 2" key="1">
    <citation type="submission" date="2018-06" db="EMBL/GenBank/DDBJ databases">
        <authorList>
            <consortium name="Pathogen Informatics"/>
            <person name="Doyle S."/>
        </authorList>
    </citation>
    <scope>NUCLEOTIDE SEQUENCE [LARGE SCALE GENOMIC DNA]</scope>
    <source>
        <strain evidence="1 2">NCTC11546</strain>
    </source>
</reference>
<dbReference type="AlphaFoldDB" id="A0A2X2RQ29"/>
<proteinExistence type="predicted"/>
<dbReference type="Proteomes" id="UP000249891">
    <property type="component" value="Unassembled WGS sequence"/>
</dbReference>
<organism evidence="1 2">
    <name type="scientific">Capnocytophaga ochracea</name>
    <dbReference type="NCBI Taxonomy" id="1018"/>
    <lineage>
        <taxon>Bacteria</taxon>
        <taxon>Pseudomonadati</taxon>
        <taxon>Bacteroidota</taxon>
        <taxon>Flavobacteriia</taxon>
        <taxon>Flavobacteriales</taxon>
        <taxon>Flavobacteriaceae</taxon>
        <taxon>Capnocytophaga</taxon>
    </lineage>
</organism>
<accession>A0A2X2RQ29</accession>